<evidence type="ECO:0000313" key="1">
    <source>
        <dbReference type="EMBL" id="KAK8209096.1"/>
    </source>
</evidence>
<protein>
    <submittedName>
        <fullName evidence="1">Uncharacterized protein</fullName>
    </submittedName>
</protein>
<proteinExistence type="predicted"/>
<dbReference type="Proteomes" id="UP001320706">
    <property type="component" value="Unassembled WGS sequence"/>
</dbReference>
<gene>
    <name evidence="1" type="ORF">M8818_003791</name>
</gene>
<evidence type="ECO:0000313" key="2">
    <source>
        <dbReference type="Proteomes" id="UP001320706"/>
    </source>
</evidence>
<accession>A0ACC3SDF7</accession>
<name>A0ACC3SDF7_9PEZI</name>
<keyword evidence="2" id="KW-1185">Reference proteome</keyword>
<comment type="caution">
    <text evidence="1">The sequence shown here is derived from an EMBL/GenBank/DDBJ whole genome shotgun (WGS) entry which is preliminary data.</text>
</comment>
<reference evidence="1" key="1">
    <citation type="submission" date="2024-02" db="EMBL/GenBank/DDBJ databases">
        <title>Metagenome Assembled Genome of Zalaria obscura JY119.</title>
        <authorList>
            <person name="Vighnesh L."/>
            <person name="Jagadeeshwari U."/>
            <person name="Venkata Ramana C."/>
            <person name="Sasikala C."/>
        </authorList>
    </citation>
    <scope>NUCLEOTIDE SEQUENCE</scope>
    <source>
        <strain evidence="1">JY119</strain>
    </source>
</reference>
<organism evidence="1 2">
    <name type="scientific">Zalaria obscura</name>
    <dbReference type="NCBI Taxonomy" id="2024903"/>
    <lineage>
        <taxon>Eukaryota</taxon>
        <taxon>Fungi</taxon>
        <taxon>Dikarya</taxon>
        <taxon>Ascomycota</taxon>
        <taxon>Pezizomycotina</taxon>
        <taxon>Dothideomycetes</taxon>
        <taxon>Dothideomycetidae</taxon>
        <taxon>Dothideales</taxon>
        <taxon>Zalariaceae</taxon>
        <taxon>Zalaria</taxon>
    </lineage>
</organism>
<sequence length="449" mass="50228">MGTMLRLWSCRNSALTGEGEQTAWVRVAAHNIMELHYYHQVGELRADIRSVKAHKASYRLGAFGFLASNDLAEDNVRSGDPGCGNYGIHDQIIALGWVQRYIHAFGGDSARVTLMGESAGGSDVQIQMLSKMAQSKKLFHQAVIMSGNAVLTSRTLAHQDAIYRMFLKHLRIPDEITALEKVERLRVVPVEELLQAYSCTGSPLPNWQATVDGFLLEEQPKASILSQLDYGPHVKRIIIGDCQREASLWSRKIAAGEWTSGKVRRLLEQHLDQGSVERIIDAYDLHSFDQHDAVAKLEPLLNDAEFGQNIYEIARSWKGDACFYYHMRFGNPFPGPFQGIAHHAVDLLFLFQTFNHLLPPAYAEAAEKMGTHWINFANGLEPWPSLASEAVMCYGPETVVLVPLDRDHGSPYKLWEEFGVLQDEWSHASMAIRGEKIYSSASKPSAASF</sequence>
<dbReference type="EMBL" id="JAMKPW020000017">
    <property type="protein sequence ID" value="KAK8209096.1"/>
    <property type="molecule type" value="Genomic_DNA"/>
</dbReference>